<dbReference type="CDD" id="cd00093">
    <property type="entry name" value="HTH_XRE"/>
    <property type="match status" value="1"/>
</dbReference>
<organism evidence="3 4">
    <name type="scientific">Candidatus Aphodocola excrementigallinarum</name>
    <dbReference type="NCBI Taxonomy" id="2840670"/>
    <lineage>
        <taxon>Bacteria</taxon>
        <taxon>Bacillati</taxon>
        <taxon>Bacillota</taxon>
        <taxon>Bacilli</taxon>
        <taxon>Candidatus Aphodocola</taxon>
    </lineage>
</organism>
<evidence type="ECO:0000256" key="1">
    <source>
        <dbReference type="ARBA" id="ARBA00023125"/>
    </source>
</evidence>
<protein>
    <submittedName>
        <fullName evidence="3">Helix-turn-helix transcriptional regulator</fullName>
    </submittedName>
</protein>
<gene>
    <name evidence="3" type="ORF">IAB68_02825</name>
</gene>
<dbReference type="PANTHER" id="PTHR46797">
    <property type="entry name" value="HTH-TYPE TRANSCRIPTIONAL REGULATOR"/>
    <property type="match status" value="1"/>
</dbReference>
<feature type="domain" description="HTH cro/C1-type" evidence="2">
    <location>
        <begin position="16"/>
        <end position="70"/>
    </location>
</feature>
<dbReference type="GO" id="GO:0003677">
    <property type="term" value="F:DNA binding"/>
    <property type="evidence" value="ECO:0007669"/>
    <property type="project" value="UniProtKB-KW"/>
</dbReference>
<evidence type="ECO:0000313" key="4">
    <source>
        <dbReference type="Proteomes" id="UP000824074"/>
    </source>
</evidence>
<accession>A0A9D1IM84</accession>
<dbReference type="InterPro" id="IPR050807">
    <property type="entry name" value="TransReg_Diox_bact_type"/>
</dbReference>
<dbReference type="EMBL" id="DVMT01000028">
    <property type="protein sequence ID" value="HIU40220.1"/>
    <property type="molecule type" value="Genomic_DNA"/>
</dbReference>
<comment type="caution">
    <text evidence="3">The sequence shown here is derived from an EMBL/GenBank/DDBJ whole genome shotgun (WGS) entry which is preliminary data.</text>
</comment>
<evidence type="ECO:0000313" key="3">
    <source>
        <dbReference type="EMBL" id="HIU40220.1"/>
    </source>
</evidence>
<keyword evidence="1" id="KW-0238">DNA-binding</keyword>
<name>A0A9D1IM84_9FIRM</name>
<dbReference type="PROSITE" id="PS50943">
    <property type="entry name" value="HTH_CROC1"/>
    <property type="match status" value="1"/>
</dbReference>
<dbReference type="SMART" id="SM00530">
    <property type="entry name" value="HTH_XRE"/>
    <property type="match status" value="1"/>
</dbReference>
<dbReference type="GO" id="GO:0005829">
    <property type="term" value="C:cytosol"/>
    <property type="evidence" value="ECO:0007669"/>
    <property type="project" value="TreeGrafter"/>
</dbReference>
<dbReference type="InterPro" id="IPR010982">
    <property type="entry name" value="Lambda_DNA-bd_dom_sf"/>
</dbReference>
<dbReference type="SUPFAM" id="SSF47413">
    <property type="entry name" value="lambda repressor-like DNA-binding domains"/>
    <property type="match status" value="1"/>
</dbReference>
<dbReference type="PANTHER" id="PTHR46797:SF1">
    <property type="entry name" value="METHYLPHOSPHONATE SYNTHASE"/>
    <property type="match status" value="1"/>
</dbReference>
<dbReference type="AlphaFoldDB" id="A0A9D1IM84"/>
<dbReference type="Gene3D" id="1.10.260.40">
    <property type="entry name" value="lambda repressor-like DNA-binding domains"/>
    <property type="match status" value="1"/>
</dbReference>
<dbReference type="InterPro" id="IPR001387">
    <property type="entry name" value="Cro/C1-type_HTH"/>
</dbReference>
<dbReference type="Pfam" id="PF01381">
    <property type="entry name" value="HTH_3"/>
    <property type="match status" value="1"/>
</dbReference>
<dbReference type="Proteomes" id="UP000824074">
    <property type="component" value="Unassembled WGS sequence"/>
</dbReference>
<reference evidence="3" key="2">
    <citation type="journal article" date="2021" name="PeerJ">
        <title>Extensive microbial diversity within the chicken gut microbiome revealed by metagenomics and culture.</title>
        <authorList>
            <person name="Gilroy R."/>
            <person name="Ravi A."/>
            <person name="Getino M."/>
            <person name="Pursley I."/>
            <person name="Horton D.L."/>
            <person name="Alikhan N.F."/>
            <person name="Baker D."/>
            <person name="Gharbi K."/>
            <person name="Hall N."/>
            <person name="Watson M."/>
            <person name="Adriaenssens E.M."/>
            <person name="Foster-Nyarko E."/>
            <person name="Jarju S."/>
            <person name="Secka A."/>
            <person name="Antonio M."/>
            <person name="Oren A."/>
            <person name="Chaudhuri R.R."/>
            <person name="La Ragione R."/>
            <person name="Hildebrand F."/>
            <person name="Pallen M.J."/>
        </authorList>
    </citation>
    <scope>NUCLEOTIDE SEQUENCE</scope>
    <source>
        <strain evidence="3">CHK193-30670</strain>
    </source>
</reference>
<dbReference type="GO" id="GO:0003700">
    <property type="term" value="F:DNA-binding transcription factor activity"/>
    <property type="evidence" value="ECO:0007669"/>
    <property type="project" value="TreeGrafter"/>
</dbReference>
<evidence type="ECO:0000259" key="2">
    <source>
        <dbReference type="PROSITE" id="PS50943"/>
    </source>
</evidence>
<proteinExistence type="predicted"/>
<sequence>MKLEFKDLRELLIFNIKYYRYVNNYSQEKLAELSKLSPRYITDVERGLHCPTIPKIESIAKSLNIEPYELFINTDRDENIINKMKSGRQYNQK</sequence>
<reference evidence="3" key="1">
    <citation type="submission" date="2020-10" db="EMBL/GenBank/DDBJ databases">
        <authorList>
            <person name="Gilroy R."/>
        </authorList>
    </citation>
    <scope>NUCLEOTIDE SEQUENCE</scope>
    <source>
        <strain evidence="3">CHK193-30670</strain>
    </source>
</reference>